<organism evidence="1 2">
    <name type="scientific">Methylocella tundrae</name>
    <dbReference type="NCBI Taxonomy" id="227605"/>
    <lineage>
        <taxon>Bacteria</taxon>
        <taxon>Pseudomonadati</taxon>
        <taxon>Pseudomonadota</taxon>
        <taxon>Alphaproteobacteria</taxon>
        <taxon>Hyphomicrobiales</taxon>
        <taxon>Beijerinckiaceae</taxon>
        <taxon>Methylocella</taxon>
    </lineage>
</organism>
<proteinExistence type="predicted"/>
<gene>
    <name evidence="1" type="ORF">MPC4_210015</name>
</gene>
<name>A0A8B6M5V4_METTU</name>
<keyword evidence="2" id="KW-1185">Reference proteome</keyword>
<dbReference type="EMBL" id="CABFMQ020000078">
    <property type="protein sequence ID" value="VTZ50208.1"/>
    <property type="molecule type" value="Genomic_DNA"/>
</dbReference>
<dbReference type="AlphaFoldDB" id="A0A8B6M5V4"/>
<accession>A0A8B6M5V4</accession>
<protein>
    <submittedName>
        <fullName evidence="1">Uncharacterized protein</fullName>
    </submittedName>
</protein>
<reference evidence="1 2" key="1">
    <citation type="submission" date="2019-05" db="EMBL/GenBank/DDBJ databases">
        <authorList>
            <person name="Farhan Ul Haque M."/>
        </authorList>
    </citation>
    <scope>NUCLEOTIDE SEQUENCE [LARGE SCALE GENOMIC DNA]</scope>
    <source>
        <strain evidence="1">2</strain>
    </source>
</reference>
<comment type="caution">
    <text evidence="1">The sequence shown here is derived from an EMBL/GenBank/DDBJ whole genome shotgun (WGS) entry which is preliminary data.</text>
</comment>
<evidence type="ECO:0000313" key="1">
    <source>
        <dbReference type="EMBL" id="VTZ50208.1"/>
    </source>
</evidence>
<sequence>MGGGQDRFRHRQYLQPELRPAVGRSQSRKLPSNLYDGNVAHLWLSGSRAGPLIQYASVREVLIAELGARRDAEHSIKGESQMEELLLAIPMRQPQRIERMFRRLRTSCAWLRRPLIR</sequence>
<evidence type="ECO:0000313" key="2">
    <source>
        <dbReference type="Proteomes" id="UP000485880"/>
    </source>
</evidence>
<dbReference type="Proteomes" id="UP000485880">
    <property type="component" value="Unassembled WGS sequence"/>
</dbReference>